<dbReference type="Proteomes" id="UP000054596">
    <property type="component" value="Unassembled WGS sequence"/>
</dbReference>
<organism evidence="1 2">
    <name type="scientific">Caballeronia glebae</name>
    <dbReference type="NCBI Taxonomy" id="1777143"/>
    <lineage>
        <taxon>Bacteria</taxon>
        <taxon>Pseudomonadati</taxon>
        <taxon>Pseudomonadota</taxon>
        <taxon>Betaproteobacteria</taxon>
        <taxon>Burkholderiales</taxon>
        <taxon>Burkholderiaceae</taxon>
        <taxon>Caballeronia</taxon>
    </lineage>
</organism>
<proteinExistence type="predicted"/>
<sequence>MGIRRSARFNPFGPAIAQHSLPSIDLARLSSSRGKRPRLRAAPLSQRSSAVTATELSGYLRPSNSAPAPSAGPAVGSVMSGFLAISVCVVRISAATEAALRTAL</sequence>
<name>A0A158CMH4_9BURK</name>
<dbReference type="EMBL" id="FCOJ02000053">
    <property type="protein sequence ID" value="SAK83480.1"/>
    <property type="molecule type" value="Genomic_DNA"/>
</dbReference>
<dbReference type="AlphaFoldDB" id="A0A158CMH4"/>
<gene>
    <name evidence="1" type="ORF">AWB82_05589</name>
</gene>
<evidence type="ECO:0000313" key="2">
    <source>
        <dbReference type="Proteomes" id="UP000054596"/>
    </source>
</evidence>
<keyword evidence="2" id="KW-1185">Reference proteome</keyword>
<accession>A0A158CMH4</accession>
<reference evidence="1" key="1">
    <citation type="submission" date="2016-01" db="EMBL/GenBank/DDBJ databases">
        <authorList>
            <person name="Peeters C."/>
        </authorList>
    </citation>
    <scope>NUCLEOTIDE SEQUENCE [LARGE SCALE GENOMIC DNA]</scope>
    <source>
        <strain evidence="1">LMG 29325</strain>
    </source>
</reference>
<evidence type="ECO:0000313" key="1">
    <source>
        <dbReference type="EMBL" id="SAK83480.1"/>
    </source>
</evidence>
<protein>
    <submittedName>
        <fullName evidence="1">Uncharacterized protein</fullName>
    </submittedName>
</protein>
<comment type="caution">
    <text evidence="1">The sequence shown here is derived from an EMBL/GenBank/DDBJ whole genome shotgun (WGS) entry which is preliminary data.</text>
</comment>